<dbReference type="InterPro" id="IPR046062">
    <property type="entry name" value="DUF6020"/>
</dbReference>
<keyword evidence="1" id="KW-0472">Membrane</keyword>
<sequence length="546" mass="61652">MSAWATSAAYTTAVRPFSAFALALCAIFFFFYIGLFYGAEALIHRFSSISLDDTFSTPVVKKLNQFYTFTLNTRSIIVSSATISIFWIPWFILLAPGVMSWDTGDQVAQWFGISAFGMQPGQINAHHPVMSTVIFGSVLKISKSLLGTYIPGLFVYTLAKLLVFSTIFGFALNYAHSRWNISRRFSLLGLAFFALLPVIPVYLCIMVKDVLHLLFLAPWIIMFFEGLRTHWESLKSVGFTIAFLGLSVMSCLTRQTGAVIVIACLFFAIFTRYATVIARLLLGILAILTCAISMWIFPHYAYPALQVVPTDSQQIFVVPLQITARAAKDHRAEISDADKNVISKLNIYSFDQMADQYTPYSADAVAMGRFNDRSQLKNYIPLWIRQGLRYPGSYLNAFMSVNSSWFAFTRASDVKATDVPHTMESNYIADTYIRTNTNPDTFGQIAEQTNSSRNDLADKLYNSIRMIPGINIFFYESLYTWIIPMFVLFTLARQRKTRKSLLYLAPYVLFLLSLLAMANSVFARFMLAAVLLTPIMLMLPYRSADE</sequence>
<name>A0A4V2MTX3_9BIFI</name>
<evidence type="ECO:0008006" key="4">
    <source>
        <dbReference type="Google" id="ProtNLM"/>
    </source>
</evidence>
<evidence type="ECO:0000313" key="3">
    <source>
        <dbReference type="Proteomes" id="UP000291289"/>
    </source>
</evidence>
<feature type="transmembrane region" description="Helical" evidence="1">
    <location>
        <begin position="239"/>
        <end position="270"/>
    </location>
</feature>
<proteinExistence type="predicted"/>
<protein>
    <recommendedName>
        <fullName evidence="4">Glycosyltransferase RgtA/B/C/D-like domain-containing protein</fullName>
    </recommendedName>
</protein>
<feature type="transmembrane region" description="Helical" evidence="1">
    <location>
        <begin position="20"/>
        <end position="39"/>
    </location>
</feature>
<keyword evidence="3" id="KW-1185">Reference proteome</keyword>
<comment type="caution">
    <text evidence="2">The sequence shown here is derived from an EMBL/GenBank/DDBJ whole genome shotgun (WGS) entry which is preliminary data.</text>
</comment>
<feature type="transmembrane region" description="Helical" evidence="1">
    <location>
        <begin position="187"/>
        <end position="205"/>
    </location>
</feature>
<evidence type="ECO:0000313" key="2">
    <source>
        <dbReference type="EMBL" id="TCD54169.1"/>
    </source>
</evidence>
<dbReference type="AlphaFoldDB" id="A0A4V2MTX3"/>
<feature type="transmembrane region" description="Helical" evidence="1">
    <location>
        <begin position="504"/>
        <end position="532"/>
    </location>
</feature>
<feature type="transmembrane region" description="Helical" evidence="1">
    <location>
        <begin position="153"/>
        <end position="175"/>
    </location>
</feature>
<dbReference type="Proteomes" id="UP000291289">
    <property type="component" value="Unassembled WGS sequence"/>
</dbReference>
<keyword evidence="1" id="KW-0812">Transmembrane</keyword>
<feature type="transmembrane region" description="Helical" evidence="1">
    <location>
        <begin position="276"/>
        <end position="297"/>
    </location>
</feature>
<reference evidence="2 3" key="1">
    <citation type="submission" date="2018-12" db="EMBL/GenBank/DDBJ databases">
        <title>Alloscrdovia theropitheci sp. nov: a novel taxon from the feces of the bleeding-herat monkey (Theropithecus geleda).</title>
        <authorList>
            <person name="Modesto M."/>
        </authorList>
    </citation>
    <scope>NUCLEOTIDE SEQUENCE [LARGE SCALE GENOMIC DNA]</scope>
    <source>
        <strain evidence="2 3">GLDI4/2</strain>
    </source>
</reference>
<accession>A0A4V2MTX3</accession>
<organism evidence="2 3">
    <name type="scientific">Alloscardovia theropitheci</name>
    <dbReference type="NCBI Taxonomy" id="2496842"/>
    <lineage>
        <taxon>Bacteria</taxon>
        <taxon>Bacillati</taxon>
        <taxon>Actinomycetota</taxon>
        <taxon>Actinomycetes</taxon>
        <taxon>Bifidobacteriales</taxon>
        <taxon>Bifidobacteriaceae</taxon>
        <taxon>Alloscardovia</taxon>
    </lineage>
</organism>
<feature type="transmembrane region" description="Helical" evidence="1">
    <location>
        <begin position="472"/>
        <end position="492"/>
    </location>
</feature>
<evidence type="ECO:0000256" key="1">
    <source>
        <dbReference type="SAM" id="Phobius"/>
    </source>
</evidence>
<dbReference type="EMBL" id="RXLP01000019">
    <property type="protein sequence ID" value="TCD54169.1"/>
    <property type="molecule type" value="Genomic_DNA"/>
</dbReference>
<gene>
    <name evidence="2" type="ORF">EJ419_03745</name>
</gene>
<dbReference type="Pfam" id="PF19484">
    <property type="entry name" value="DUF6020"/>
    <property type="match status" value="1"/>
</dbReference>
<feature type="transmembrane region" description="Helical" evidence="1">
    <location>
        <begin position="71"/>
        <end position="92"/>
    </location>
</feature>
<keyword evidence="1" id="KW-1133">Transmembrane helix</keyword>